<gene>
    <name evidence="4" type="ORF">BCF38_110111</name>
    <name evidence="5" type="ORF">SAMN05421539_110111</name>
</gene>
<dbReference type="Pfam" id="PF13649">
    <property type="entry name" value="Methyltransf_25"/>
    <property type="match status" value="1"/>
</dbReference>
<dbReference type="Proteomes" id="UP000251571">
    <property type="component" value="Unassembled WGS sequence"/>
</dbReference>
<evidence type="ECO:0000313" key="4">
    <source>
        <dbReference type="EMBL" id="PWJ15890.1"/>
    </source>
</evidence>
<protein>
    <submittedName>
        <fullName evidence="5">Ubiquinone/menaquinone biosynthesis C-methylase UbiE</fullName>
    </submittedName>
</protein>
<evidence type="ECO:0000256" key="1">
    <source>
        <dbReference type="ARBA" id="ARBA00022603"/>
    </source>
</evidence>
<evidence type="ECO:0000256" key="2">
    <source>
        <dbReference type="ARBA" id="ARBA00022679"/>
    </source>
</evidence>
<dbReference type="OrthoDB" id="5642573at2"/>
<name>A0A2Y9AZ79_9RHOB</name>
<dbReference type="EMBL" id="QGDJ01000010">
    <property type="protein sequence ID" value="PWJ15890.1"/>
    <property type="molecule type" value="Genomic_DNA"/>
</dbReference>
<keyword evidence="2" id="KW-0808">Transferase</keyword>
<dbReference type="AlphaFoldDB" id="A0A2Y9AZ79"/>
<dbReference type="Gene3D" id="3.40.50.150">
    <property type="entry name" value="Vaccinia Virus protein VP39"/>
    <property type="match status" value="1"/>
</dbReference>
<feature type="domain" description="Methyltransferase" evidence="3">
    <location>
        <begin position="62"/>
        <end position="155"/>
    </location>
</feature>
<proteinExistence type="predicted"/>
<dbReference type="CDD" id="cd02440">
    <property type="entry name" value="AdoMet_MTases"/>
    <property type="match status" value="1"/>
</dbReference>
<keyword evidence="5" id="KW-0830">Ubiquinone</keyword>
<dbReference type="PANTHER" id="PTHR44942">
    <property type="entry name" value="METHYLTRANSF_11 DOMAIN-CONTAINING PROTEIN"/>
    <property type="match status" value="1"/>
</dbReference>
<dbReference type="InterPro" id="IPR051052">
    <property type="entry name" value="Diverse_substrate_MTase"/>
</dbReference>
<evidence type="ECO:0000313" key="6">
    <source>
        <dbReference type="Proteomes" id="UP000245839"/>
    </source>
</evidence>
<dbReference type="EMBL" id="UETC01000010">
    <property type="protein sequence ID" value="SSA49600.1"/>
    <property type="molecule type" value="Genomic_DNA"/>
</dbReference>
<dbReference type="GO" id="GO:0008168">
    <property type="term" value="F:methyltransferase activity"/>
    <property type="evidence" value="ECO:0007669"/>
    <property type="project" value="UniProtKB-KW"/>
</dbReference>
<dbReference type="InterPro" id="IPR041698">
    <property type="entry name" value="Methyltransf_25"/>
</dbReference>
<dbReference type="InterPro" id="IPR029063">
    <property type="entry name" value="SAM-dependent_MTases_sf"/>
</dbReference>
<keyword evidence="6" id="KW-1185">Reference proteome</keyword>
<sequence>MPAAFPSRPPSDASRASAHPAAGFWDRMAARYAARPVEDPAAYAMKLDMMSDLLRDRPGSQVVEIGCGTGSTALTLAPHADRIRAADVSAAMIEIARDKARDIDPEKLSFEVAAFEDLAVAEGSQDMVMAHSLLHLLERRDAAIAAAHRWLRPGGVFVSSTPCLSEVAPWLRLVAPLARAAGLFPPALGFFTEAELVGALKAHGFEIERRFRPDTRAATFLVARKPA</sequence>
<dbReference type="PANTHER" id="PTHR44942:SF4">
    <property type="entry name" value="METHYLTRANSFERASE TYPE 11 DOMAIN-CONTAINING PROTEIN"/>
    <property type="match status" value="1"/>
</dbReference>
<reference evidence="4 6" key="2">
    <citation type="submission" date="2018-03" db="EMBL/GenBank/DDBJ databases">
        <title>Genomic Encyclopedia of Archaeal and Bacterial Type Strains, Phase II (KMG-II): from individual species to whole genera.</title>
        <authorList>
            <person name="Goeker M."/>
        </authorList>
    </citation>
    <scope>NUCLEOTIDE SEQUENCE [LARGE SCALE GENOMIC DNA]</scope>
    <source>
        <strain evidence="4 6">DSM 25227</strain>
    </source>
</reference>
<evidence type="ECO:0000313" key="7">
    <source>
        <dbReference type="Proteomes" id="UP000251571"/>
    </source>
</evidence>
<organism evidence="5 7">
    <name type="scientific">Jannaschia seohaensis</name>
    <dbReference type="NCBI Taxonomy" id="475081"/>
    <lineage>
        <taxon>Bacteria</taxon>
        <taxon>Pseudomonadati</taxon>
        <taxon>Pseudomonadota</taxon>
        <taxon>Alphaproteobacteria</taxon>
        <taxon>Rhodobacterales</taxon>
        <taxon>Roseobacteraceae</taxon>
        <taxon>Jannaschia</taxon>
    </lineage>
</organism>
<accession>A0A2Y9AZ79</accession>
<dbReference type="SUPFAM" id="SSF53335">
    <property type="entry name" value="S-adenosyl-L-methionine-dependent methyltransferases"/>
    <property type="match status" value="1"/>
</dbReference>
<keyword evidence="1 5" id="KW-0489">Methyltransferase</keyword>
<dbReference type="GO" id="GO:0032259">
    <property type="term" value="P:methylation"/>
    <property type="evidence" value="ECO:0007669"/>
    <property type="project" value="UniProtKB-KW"/>
</dbReference>
<evidence type="ECO:0000313" key="5">
    <source>
        <dbReference type="EMBL" id="SSA49600.1"/>
    </source>
</evidence>
<evidence type="ECO:0000259" key="3">
    <source>
        <dbReference type="Pfam" id="PF13649"/>
    </source>
</evidence>
<reference evidence="5 7" key="1">
    <citation type="submission" date="2016-10" db="EMBL/GenBank/DDBJ databases">
        <authorList>
            <person name="Cai Z."/>
        </authorList>
    </citation>
    <scope>NUCLEOTIDE SEQUENCE [LARGE SCALE GENOMIC DNA]</scope>
    <source>
        <strain evidence="5 7">DSM 25227</strain>
    </source>
</reference>
<dbReference type="Proteomes" id="UP000245839">
    <property type="component" value="Unassembled WGS sequence"/>
</dbReference>